<dbReference type="PROSITE" id="PS50835">
    <property type="entry name" value="IG_LIKE"/>
    <property type="match status" value="1"/>
</dbReference>
<protein>
    <recommendedName>
        <fullName evidence="2">Ig-like domain-containing protein</fullName>
    </recommendedName>
</protein>
<dbReference type="InterPro" id="IPR036179">
    <property type="entry name" value="Ig-like_dom_sf"/>
</dbReference>
<sequence>MHRLLNAAAYAKLTITGESEYGHVGEDFIFKCVSPTIPYQIYWHRNRLPVASQKLNLNGCTVLVHSSSNYIYFCSKNFFLLRIPGENMTDYENDTFWSCSGDDWSKSNIFHLNVIGVRPQTAKSGWELGKLVVRVSEVFMFKNIQTDKTNDADIVTLSCESNPCRPLARVKWYNGDKEITNNITIQTEKTNTLYLTTSSVTINTTYEGTNNIYCKASNLPNEKSVESNIYSHSSRGKPVLISTIPSAFNTTVGELIEIELDTIAFPTPTVTCGLKRTNQRQQSYLQDCRFNVTVISHTLIHHTFTFWKEKIEHTDFGEYKIVIENGIGKGNLPYGSIKQHRKQTYPTEQKSRKLKAPLLSLSVGTLSGKLAERINHDRQIHQEMTETRIEGPSGVNLFTSCSKICPTVMRPYTTGEWHKSGSDLSGIDMEMFVCISDNMAEYENNGRIKELEADSVYHDLELDDVERTRIEWPYEDIKDNGDQSRSSGFINIEAEDS</sequence>
<gene>
    <name evidence="3" type="ORF">KUTeg_011741</name>
</gene>
<dbReference type="InterPro" id="IPR007110">
    <property type="entry name" value="Ig-like_dom"/>
</dbReference>
<feature type="region of interest" description="Disordered" evidence="1">
    <location>
        <begin position="477"/>
        <end position="497"/>
    </location>
</feature>
<name>A0ABQ9EXI1_TEGGR</name>
<keyword evidence="4" id="KW-1185">Reference proteome</keyword>
<evidence type="ECO:0000313" key="4">
    <source>
        <dbReference type="Proteomes" id="UP001217089"/>
    </source>
</evidence>
<dbReference type="InterPro" id="IPR013783">
    <property type="entry name" value="Ig-like_fold"/>
</dbReference>
<dbReference type="SUPFAM" id="SSF48726">
    <property type="entry name" value="Immunoglobulin"/>
    <property type="match status" value="1"/>
</dbReference>
<proteinExistence type="predicted"/>
<organism evidence="3 4">
    <name type="scientific">Tegillarca granosa</name>
    <name type="common">Malaysian cockle</name>
    <name type="synonym">Anadara granosa</name>
    <dbReference type="NCBI Taxonomy" id="220873"/>
    <lineage>
        <taxon>Eukaryota</taxon>
        <taxon>Metazoa</taxon>
        <taxon>Spiralia</taxon>
        <taxon>Lophotrochozoa</taxon>
        <taxon>Mollusca</taxon>
        <taxon>Bivalvia</taxon>
        <taxon>Autobranchia</taxon>
        <taxon>Pteriomorphia</taxon>
        <taxon>Arcoida</taxon>
        <taxon>Arcoidea</taxon>
        <taxon>Arcidae</taxon>
        <taxon>Tegillarca</taxon>
    </lineage>
</organism>
<accession>A0ABQ9EXI1</accession>
<dbReference type="EMBL" id="JARBDR010000640">
    <property type="protein sequence ID" value="KAJ8309876.1"/>
    <property type="molecule type" value="Genomic_DNA"/>
</dbReference>
<dbReference type="Proteomes" id="UP001217089">
    <property type="component" value="Unassembled WGS sequence"/>
</dbReference>
<dbReference type="Gene3D" id="2.60.40.10">
    <property type="entry name" value="Immunoglobulins"/>
    <property type="match status" value="1"/>
</dbReference>
<comment type="caution">
    <text evidence="3">The sequence shown here is derived from an EMBL/GenBank/DDBJ whole genome shotgun (WGS) entry which is preliminary data.</text>
</comment>
<evidence type="ECO:0000313" key="3">
    <source>
        <dbReference type="EMBL" id="KAJ8309876.1"/>
    </source>
</evidence>
<evidence type="ECO:0000259" key="2">
    <source>
        <dbReference type="PROSITE" id="PS50835"/>
    </source>
</evidence>
<evidence type="ECO:0000256" key="1">
    <source>
        <dbReference type="SAM" id="MobiDB-lite"/>
    </source>
</evidence>
<feature type="domain" description="Ig-like" evidence="2">
    <location>
        <begin position="119"/>
        <end position="226"/>
    </location>
</feature>
<reference evidence="3 4" key="1">
    <citation type="submission" date="2022-12" db="EMBL/GenBank/DDBJ databases">
        <title>Chromosome-level genome of Tegillarca granosa.</title>
        <authorList>
            <person name="Kim J."/>
        </authorList>
    </citation>
    <scope>NUCLEOTIDE SEQUENCE [LARGE SCALE GENOMIC DNA]</scope>
    <source>
        <strain evidence="3">Teg-2019</strain>
        <tissue evidence="3">Adductor muscle</tissue>
    </source>
</reference>